<dbReference type="EMBL" id="JAIWYP010000011">
    <property type="protein sequence ID" value="KAH3734052.1"/>
    <property type="molecule type" value="Genomic_DNA"/>
</dbReference>
<sequence>MLGLTLNYKQLKIIHQIRAESQSCIWRTCRLQTMDIGIPGNKNTNIAAAPDMFYT</sequence>
<evidence type="ECO:0000313" key="2">
    <source>
        <dbReference type="Proteomes" id="UP000828390"/>
    </source>
</evidence>
<evidence type="ECO:0000313" key="1">
    <source>
        <dbReference type="EMBL" id="KAH3734052.1"/>
    </source>
</evidence>
<keyword evidence="2" id="KW-1185">Reference proteome</keyword>
<reference evidence="1" key="1">
    <citation type="journal article" date="2019" name="bioRxiv">
        <title>The Genome of the Zebra Mussel, Dreissena polymorpha: A Resource for Invasive Species Research.</title>
        <authorList>
            <person name="McCartney M.A."/>
            <person name="Auch B."/>
            <person name="Kono T."/>
            <person name="Mallez S."/>
            <person name="Zhang Y."/>
            <person name="Obille A."/>
            <person name="Becker A."/>
            <person name="Abrahante J.E."/>
            <person name="Garbe J."/>
            <person name="Badalamenti J.P."/>
            <person name="Herman A."/>
            <person name="Mangelson H."/>
            <person name="Liachko I."/>
            <person name="Sullivan S."/>
            <person name="Sone E.D."/>
            <person name="Koren S."/>
            <person name="Silverstein K.A.T."/>
            <person name="Beckman K.B."/>
            <person name="Gohl D.M."/>
        </authorList>
    </citation>
    <scope>NUCLEOTIDE SEQUENCE</scope>
    <source>
        <strain evidence="1">Duluth1</strain>
        <tissue evidence="1">Whole animal</tissue>
    </source>
</reference>
<name>A0A9D4CX03_DREPO</name>
<proteinExistence type="predicted"/>
<organism evidence="1 2">
    <name type="scientific">Dreissena polymorpha</name>
    <name type="common">Zebra mussel</name>
    <name type="synonym">Mytilus polymorpha</name>
    <dbReference type="NCBI Taxonomy" id="45954"/>
    <lineage>
        <taxon>Eukaryota</taxon>
        <taxon>Metazoa</taxon>
        <taxon>Spiralia</taxon>
        <taxon>Lophotrochozoa</taxon>
        <taxon>Mollusca</taxon>
        <taxon>Bivalvia</taxon>
        <taxon>Autobranchia</taxon>
        <taxon>Heteroconchia</taxon>
        <taxon>Euheterodonta</taxon>
        <taxon>Imparidentia</taxon>
        <taxon>Neoheterodontei</taxon>
        <taxon>Myida</taxon>
        <taxon>Dreissenoidea</taxon>
        <taxon>Dreissenidae</taxon>
        <taxon>Dreissena</taxon>
    </lineage>
</organism>
<reference evidence="1" key="2">
    <citation type="submission" date="2020-11" db="EMBL/GenBank/DDBJ databases">
        <authorList>
            <person name="McCartney M.A."/>
            <person name="Auch B."/>
            <person name="Kono T."/>
            <person name="Mallez S."/>
            <person name="Becker A."/>
            <person name="Gohl D.M."/>
            <person name="Silverstein K.A.T."/>
            <person name="Koren S."/>
            <person name="Bechman K.B."/>
            <person name="Herman A."/>
            <person name="Abrahante J.E."/>
            <person name="Garbe J."/>
        </authorList>
    </citation>
    <scope>NUCLEOTIDE SEQUENCE</scope>
    <source>
        <strain evidence="1">Duluth1</strain>
        <tissue evidence="1">Whole animal</tissue>
    </source>
</reference>
<accession>A0A9D4CX03</accession>
<comment type="caution">
    <text evidence="1">The sequence shown here is derived from an EMBL/GenBank/DDBJ whole genome shotgun (WGS) entry which is preliminary data.</text>
</comment>
<dbReference type="Proteomes" id="UP000828390">
    <property type="component" value="Unassembled WGS sequence"/>
</dbReference>
<gene>
    <name evidence="1" type="ORF">DPMN_040491</name>
</gene>
<protein>
    <submittedName>
        <fullName evidence="1">Uncharacterized protein</fullName>
    </submittedName>
</protein>
<dbReference type="AlphaFoldDB" id="A0A9D4CX03"/>